<name>A0A0L8GRC3_OCTBM</name>
<proteinExistence type="predicted"/>
<organism evidence="1">
    <name type="scientific">Octopus bimaculoides</name>
    <name type="common">California two-spotted octopus</name>
    <dbReference type="NCBI Taxonomy" id="37653"/>
    <lineage>
        <taxon>Eukaryota</taxon>
        <taxon>Metazoa</taxon>
        <taxon>Spiralia</taxon>
        <taxon>Lophotrochozoa</taxon>
        <taxon>Mollusca</taxon>
        <taxon>Cephalopoda</taxon>
        <taxon>Coleoidea</taxon>
        <taxon>Octopodiformes</taxon>
        <taxon>Octopoda</taxon>
        <taxon>Incirrata</taxon>
        <taxon>Octopodidae</taxon>
        <taxon>Octopus</taxon>
    </lineage>
</organism>
<sequence length="56" mass="6356">MMLLCIHEMSCTSSRSEGSVSCRKWCAIQDKVYTSSTPCHRNKHQICSPSRPCHTL</sequence>
<dbReference type="AlphaFoldDB" id="A0A0L8GRC3"/>
<reference evidence="1" key="1">
    <citation type="submission" date="2015-07" db="EMBL/GenBank/DDBJ databases">
        <title>MeaNS - Measles Nucleotide Surveillance Program.</title>
        <authorList>
            <person name="Tran T."/>
            <person name="Druce J."/>
        </authorList>
    </citation>
    <scope>NUCLEOTIDE SEQUENCE</scope>
    <source>
        <strain evidence="1">UCB-OBI-ISO-001</strain>
        <tissue evidence="1">Gonad</tissue>
    </source>
</reference>
<evidence type="ECO:0000313" key="1">
    <source>
        <dbReference type="EMBL" id="KOF79135.1"/>
    </source>
</evidence>
<protein>
    <submittedName>
        <fullName evidence="1">Uncharacterized protein</fullName>
    </submittedName>
</protein>
<gene>
    <name evidence="1" type="ORF">OCBIM_22029820mg</name>
</gene>
<accession>A0A0L8GRC3</accession>
<dbReference type="EMBL" id="KQ420828">
    <property type="protein sequence ID" value="KOF79135.1"/>
    <property type="molecule type" value="Genomic_DNA"/>
</dbReference>